<reference evidence="1" key="1">
    <citation type="submission" date="2008-08" db="EMBL/GenBank/DDBJ databases">
        <title>Annotation of Bifidobacterium longum subsp. infantis CCUG 52486.</title>
        <authorList>
            <consortium name="The Broad Institute Genome Sequencing Platform"/>
            <person name="Gougoulias C."/>
            <person name="Tuohy K.M."/>
            <person name="Gibson G.R."/>
            <person name="Ward D."/>
            <person name="Mehta T."/>
            <person name="Young S."/>
            <person name="Jaffe D."/>
            <person name="Gnerre S."/>
            <person name="Berlin A."/>
            <person name="Heiman D."/>
            <person name="Hepburn T."/>
            <person name="Shea T."/>
            <person name="Sykes S."/>
            <person name="Alvarado L."/>
            <person name="Kodira C."/>
            <person name="Borodovsky M."/>
            <person name="Lander E."/>
            <person name="Galagan J."/>
            <person name="Nusbaum C."/>
            <person name="Birren B."/>
        </authorList>
    </citation>
    <scope>NUCLEOTIDE SEQUENCE [LARGE SCALE GENOMIC DNA]</scope>
    <source>
        <strain evidence="1">CCUG 52486</strain>
    </source>
</reference>
<dbReference type="Proteomes" id="UP000005084">
    <property type="component" value="Unassembled WGS sequence"/>
</dbReference>
<organism evidence="1">
    <name type="scientific">Bifidobacterium longum subsp. infantis CCUG 52486</name>
    <dbReference type="NCBI Taxonomy" id="537937"/>
    <lineage>
        <taxon>Bacteria</taxon>
        <taxon>Bacillati</taxon>
        <taxon>Actinomycetota</taxon>
        <taxon>Actinomycetes</taxon>
        <taxon>Bifidobacteriales</taxon>
        <taxon>Bifidobacteriaceae</taxon>
        <taxon>Bifidobacterium</taxon>
    </lineage>
</organism>
<gene>
    <name evidence="1" type="ORF">BLIG_02036</name>
</gene>
<sequence>MLIHTPSTRLLHARMNFESGASQFINYSLYSFWLPSGRGAKLSGSTLDRSAFGPAITDSPTTRLIISFAAVAAQPGACWKPTGLPAMG</sequence>
<dbReference type="EMBL" id="DS990242">
    <property type="protein sequence ID" value="EEQ55907.1"/>
    <property type="molecule type" value="Genomic_DNA"/>
</dbReference>
<name>C5ED13_BIFLI</name>
<accession>C5ED13</accession>
<evidence type="ECO:0000313" key="1">
    <source>
        <dbReference type="EMBL" id="EEQ55907.1"/>
    </source>
</evidence>
<protein>
    <submittedName>
        <fullName evidence="1">Uncharacterized protein</fullName>
    </submittedName>
</protein>
<dbReference type="HOGENOM" id="CLU_2462887_0_0_11"/>
<dbReference type="AlphaFoldDB" id="C5ED13"/>
<proteinExistence type="predicted"/>